<dbReference type="GO" id="GO:0030170">
    <property type="term" value="F:pyridoxal phosphate binding"/>
    <property type="evidence" value="ECO:0007669"/>
    <property type="project" value="InterPro"/>
</dbReference>
<dbReference type="PANTHER" id="PTHR11879">
    <property type="entry name" value="ASPARTATE AMINOTRANSFERASE"/>
    <property type="match status" value="1"/>
</dbReference>
<dbReference type="PANTHER" id="PTHR11879:SF55">
    <property type="entry name" value="GLUTAMATE OXALOACETATE TRANSAMINASE 1, ISOFORM B"/>
    <property type="match status" value="1"/>
</dbReference>
<proteinExistence type="inferred from homology"/>
<comment type="cofactor">
    <cofactor evidence="1">
        <name>pyridoxal 5'-phosphate</name>
        <dbReference type="ChEBI" id="CHEBI:597326"/>
    </cofactor>
</comment>
<dbReference type="SUPFAM" id="SSF53383">
    <property type="entry name" value="PLP-dependent transferases"/>
    <property type="match status" value="1"/>
</dbReference>
<name>A0A5C6GM66_METRR</name>
<dbReference type="PRINTS" id="PR00799">
    <property type="entry name" value="TRANSAMINASE"/>
</dbReference>
<feature type="domain" description="Aminotransferase class I/classII large" evidence="8">
    <location>
        <begin position="36"/>
        <end position="409"/>
    </location>
</feature>
<dbReference type="AlphaFoldDB" id="A0A5C6GM66"/>
<dbReference type="InterPro" id="IPR015421">
    <property type="entry name" value="PyrdxlP-dep_Trfase_major"/>
</dbReference>
<dbReference type="GO" id="GO:0004069">
    <property type="term" value="F:L-aspartate:2-oxoglutarate aminotransferase activity"/>
    <property type="evidence" value="ECO:0007669"/>
    <property type="project" value="UniProtKB-EC"/>
</dbReference>
<dbReference type="Gene3D" id="3.90.1150.10">
    <property type="entry name" value="Aspartate Aminotransferase, domain 1"/>
    <property type="match status" value="1"/>
</dbReference>
<sequence>MAQLLQTAFPAEFVPFAPEDENTRLKAALRDDPDTRKLDLSIRFYQDDNAEKWELPAVKMAEEILQRGNLPIHQYLPIAGLPEFTGAAARLVLGEDSSAVVERRVASLQTISATGALHLGALFLSKFYRCSSRRSVLVPDPSWSNHHKIFANVGLCTETYPYFSAENTKGLDFDGIVRSLETSARGSIIVLHACGHNPTGWDPSRKEWEKMGEIIRKRQHLPVFDCTYQGLASGSLSQDAWAIRHFVDQGLEVFIAQSFAKTCGLYGHRIGCLHVVTAGPNAQDTARRVSSQLAILQRCEISSPPSYGAFIVSLILTVGKLFSEWEANLRIMSGRIMAMRSSLRSKLEAMETPGDWTSITDQKGMYCFLSFSDAQLLRLREEFHVYLASNGRISMAGLNRGNVDYFARAVDQVVREGR</sequence>
<dbReference type="EC" id="2.6.1.1" evidence="7"/>
<evidence type="ECO:0000256" key="5">
    <source>
        <dbReference type="ARBA" id="ARBA00022679"/>
    </source>
</evidence>
<dbReference type="InterPro" id="IPR004839">
    <property type="entry name" value="Aminotransferase_I/II_large"/>
</dbReference>
<evidence type="ECO:0000256" key="3">
    <source>
        <dbReference type="ARBA" id="ARBA00011738"/>
    </source>
</evidence>
<gene>
    <name evidence="9" type="primary">AAT2_1</name>
    <name evidence="9" type="ORF">ED733_002115</name>
</gene>
<dbReference type="GO" id="GO:0006532">
    <property type="term" value="P:aspartate biosynthetic process"/>
    <property type="evidence" value="ECO:0007669"/>
    <property type="project" value="TreeGrafter"/>
</dbReference>
<dbReference type="EMBL" id="SBHS01000003">
    <property type="protein sequence ID" value="TWU77243.1"/>
    <property type="molecule type" value="Genomic_DNA"/>
</dbReference>
<evidence type="ECO:0000313" key="9">
    <source>
        <dbReference type="EMBL" id="TWU77243.1"/>
    </source>
</evidence>
<dbReference type="Proteomes" id="UP000317257">
    <property type="component" value="Unassembled WGS sequence"/>
</dbReference>
<dbReference type="PROSITE" id="PS00105">
    <property type="entry name" value="AA_TRANSFER_CLASS_1"/>
    <property type="match status" value="1"/>
</dbReference>
<dbReference type="InterPro" id="IPR015424">
    <property type="entry name" value="PyrdxlP-dep_Trfase"/>
</dbReference>
<dbReference type="NCBIfam" id="NF006719">
    <property type="entry name" value="PRK09257.1"/>
    <property type="match status" value="1"/>
</dbReference>
<organism evidence="9 10">
    <name type="scientific">Metarhizium rileyi (strain RCEF 4871)</name>
    <name type="common">Nomuraea rileyi</name>
    <dbReference type="NCBI Taxonomy" id="1649241"/>
    <lineage>
        <taxon>Eukaryota</taxon>
        <taxon>Fungi</taxon>
        <taxon>Dikarya</taxon>
        <taxon>Ascomycota</taxon>
        <taxon>Pezizomycotina</taxon>
        <taxon>Sordariomycetes</taxon>
        <taxon>Hypocreomycetidae</taxon>
        <taxon>Hypocreales</taxon>
        <taxon>Clavicipitaceae</taxon>
        <taxon>Metarhizium</taxon>
    </lineage>
</organism>
<dbReference type="Pfam" id="PF00155">
    <property type="entry name" value="Aminotran_1_2"/>
    <property type="match status" value="1"/>
</dbReference>
<dbReference type="Gene3D" id="3.40.640.10">
    <property type="entry name" value="Type I PLP-dependent aspartate aminotransferase-like (Major domain)"/>
    <property type="match status" value="1"/>
</dbReference>
<comment type="catalytic activity">
    <reaction evidence="7">
        <text>L-aspartate + 2-oxoglutarate = oxaloacetate + L-glutamate</text>
        <dbReference type="Rhea" id="RHEA:21824"/>
        <dbReference type="ChEBI" id="CHEBI:16452"/>
        <dbReference type="ChEBI" id="CHEBI:16810"/>
        <dbReference type="ChEBI" id="CHEBI:29985"/>
        <dbReference type="ChEBI" id="CHEBI:29991"/>
        <dbReference type="EC" id="2.6.1.1"/>
    </reaction>
</comment>
<comment type="caution">
    <text evidence="9">The sequence shown here is derived from an EMBL/GenBank/DDBJ whole genome shotgun (WGS) entry which is preliminary data.</text>
</comment>
<dbReference type="CDD" id="cd00609">
    <property type="entry name" value="AAT_like"/>
    <property type="match status" value="1"/>
</dbReference>
<accession>A0A5C6GM66</accession>
<evidence type="ECO:0000256" key="7">
    <source>
        <dbReference type="RuleBase" id="RU000480"/>
    </source>
</evidence>
<dbReference type="InterPro" id="IPR004838">
    <property type="entry name" value="NHTrfase_class1_PyrdxlP-BS"/>
</dbReference>
<evidence type="ECO:0000259" key="8">
    <source>
        <dbReference type="Pfam" id="PF00155"/>
    </source>
</evidence>
<dbReference type="InterPro" id="IPR015422">
    <property type="entry name" value="PyrdxlP-dep_Trfase_small"/>
</dbReference>
<evidence type="ECO:0000256" key="4">
    <source>
        <dbReference type="ARBA" id="ARBA00022576"/>
    </source>
</evidence>
<comment type="similarity">
    <text evidence="2">Belongs to the class-I pyridoxal-phosphate-dependent aminotransferase family.</text>
</comment>
<keyword evidence="6" id="KW-0663">Pyridoxal phosphate</keyword>
<dbReference type="InterPro" id="IPR000796">
    <property type="entry name" value="Asp_trans"/>
</dbReference>
<protein>
    <recommendedName>
        <fullName evidence="7">Aspartate aminotransferase</fullName>
        <ecNumber evidence="7">2.6.1.1</ecNumber>
    </recommendedName>
</protein>
<evidence type="ECO:0000256" key="1">
    <source>
        <dbReference type="ARBA" id="ARBA00001933"/>
    </source>
</evidence>
<keyword evidence="5 7" id="KW-0808">Transferase</keyword>
<comment type="miscellaneous">
    <text evidence="7">In eukaryotes there are cytoplasmic, mitochondrial and chloroplastic isozymes.</text>
</comment>
<evidence type="ECO:0000256" key="6">
    <source>
        <dbReference type="ARBA" id="ARBA00022898"/>
    </source>
</evidence>
<comment type="subunit">
    <text evidence="3 7">Homodimer.</text>
</comment>
<reference evidence="10" key="1">
    <citation type="submission" date="2018-12" db="EMBL/GenBank/DDBJ databases">
        <title>The complete genome of Metarhizium rileyi, a key fungal pathogen of Lepidoptera.</title>
        <authorList>
            <person name="Binneck E."/>
            <person name="Lastra C.C.L."/>
            <person name="Sosa-Gomez D.R."/>
        </authorList>
    </citation>
    <scope>NUCLEOTIDE SEQUENCE [LARGE SCALE GENOMIC DNA]</scope>
    <source>
        <strain evidence="10">Cep018-CH2</strain>
    </source>
</reference>
<dbReference type="GO" id="GO:0005829">
    <property type="term" value="C:cytosol"/>
    <property type="evidence" value="ECO:0007669"/>
    <property type="project" value="TreeGrafter"/>
</dbReference>
<dbReference type="FunFam" id="3.40.640.10:FF:000066">
    <property type="entry name" value="Aspartate aminotransferase"/>
    <property type="match status" value="1"/>
</dbReference>
<evidence type="ECO:0000256" key="2">
    <source>
        <dbReference type="ARBA" id="ARBA00007441"/>
    </source>
</evidence>
<keyword evidence="4 7" id="KW-0032">Aminotransferase</keyword>
<evidence type="ECO:0000313" key="10">
    <source>
        <dbReference type="Proteomes" id="UP000317257"/>
    </source>
</evidence>